<evidence type="ECO:0000259" key="6">
    <source>
        <dbReference type="PROSITE" id="PS50089"/>
    </source>
</evidence>
<protein>
    <recommendedName>
        <fullName evidence="6">RING-type domain-containing protein</fullName>
    </recommendedName>
</protein>
<dbReference type="InterPro" id="IPR052788">
    <property type="entry name" value="RING-type_E3_ligase_ATL"/>
</dbReference>
<reference evidence="7" key="1">
    <citation type="submission" date="2019-06" db="EMBL/GenBank/DDBJ databases">
        <authorList>
            <person name="Zheng W."/>
        </authorList>
    </citation>
    <scope>NUCLEOTIDE SEQUENCE</scope>
    <source>
        <strain evidence="7">QDHG01</strain>
    </source>
</reference>
<dbReference type="Pfam" id="PF13639">
    <property type="entry name" value="zf-RING_2"/>
    <property type="match status" value="1"/>
</dbReference>
<dbReference type="PANTHER" id="PTHR45798:SF97">
    <property type="entry name" value="ALCOHOL-SENSITIVE RING FINGER PROTEIN 1"/>
    <property type="match status" value="1"/>
</dbReference>
<evidence type="ECO:0000256" key="1">
    <source>
        <dbReference type="ARBA" id="ARBA00022723"/>
    </source>
</evidence>
<dbReference type="Gene3D" id="3.30.40.10">
    <property type="entry name" value="Zinc/RING finger domain, C3HC4 (zinc finger)"/>
    <property type="match status" value="1"/>
</dbReference>
<evidence type="ECO:0000256" key="4">
    <source>
        <dbReference type="PROSITE-ProRule" id="PRU00175"/>
    </source>
</evidence>
<evidence type="ECO:0000313" key="7">
    <source>
        <dbReference type="EMBL" id="TNV81430.1"/>
    </source>
</evidence>
<comment type="caution">
    <text evidence="7">The sequence shown here is derived from an EMBL/GenBank/DDBJ whole genome shotgun (WGS) entry which is preliminary data.</text>
</comment>
<dbReference type="InterPro" id="IPR013083">
    <property type="entry name" value="Znf_RING/FYVE/PHD"/>
</dbReference>
<dbReference type="OrthoDB" id="8062037at2759"/>
<sequence>MQELFFTQANPTPISSDEFFNVDSSGEQFAVSKFNETHVVIQQKEVAVVPSFYSFPVCSFQERYNRSTNTCQQCLEGTVTLDFQARSCINCSTVIYQHIVGAFKRLKALEICGEWIIENVPIVPEKEEIVSIDPDIALKIGICILGCLAILLVSIVIKIICKKFRERAERNNRRKNEIQLRRISKKQAKTSKNKHLLIPQVFPAIENPNEREECCAICQYKYDTNNNVTVTKCGHLFHFSCILSFSQREKSQGKPAVCPLCRKPIEVA</sequence>
<accession>A0A8J8NW99</accession>
<keyword evidence="5" id="KW-0472">Membrane</keyword>
<feature type="domain" description="RING-type" evidence="6">
    <location>
        <begin position="215"/>
        <end position="262"/>
    </location>
</feature>
<proteinExistence type="predicted"/>
<dbReference type="SMART" id="SM00184">
    <property type="entry name" value="RING"/>
    <property type="match status" value="1"/>
</dbReference>
<evidence type="ECO:0000313" key="8">
    <source>
        <dbReference type="Proteomes" id="UP000785679"/>
    </source>
</evidence>
<name>A0A8J8NW99_HALGN</name>
<evidence type="ECO:0000256" key="5">
    <source>
        <dbReference type="SAM" id="Phobius"/>
    </source>
</evidence>
<evidence type="ECO:0000256" key="2">
    <source>
        <dbReference type="ARBA" id="ARBA00022771"/>
    </source>
</evidence>
<keyword evidence="5" id="KW-0812">Transmembrane</keyword>
<keyword evidence="2 4" id="KW-0863">Zinc-finger</keyword>
<dbReference type="EMBL" id="RRYP01006148">
    <property type="protein sequence ID" value="TNV81430.1"/>
    <property type="molecule type" value="Genomic_DNA"/>
</dbReference>
<dbReference type="SUPFAM" id="SSF57850">
    <property type="entry name" value="RING/U-box"/>
    <property type="match status" value="1"/>
</dbReference>
<dbReference type="GO" id="GO:0008270">
    <property type="term" value="F:zinc ion binding"/>
    <property type="evidence" value="ECO:0007669"/>
    <property type="project" value="UniProtKB-KW"/>
</dbReference>
<dbReference type="AlphaFoldDB" id="A0A8J8NW99"/>
<dbReference type="PANTHER" id="PTHR45798">
    <property type="entry name" value="RING-H2 FINGER PROTEIN ATL61-RELATED-RELATED"/>
    <property type="match status" value="1"/>
</dbReference>
<feature type="transmembrane region" description="Helical" evidence="5">
    <location>
        <begin position="136"/>
        <end position="161"/>
    </location>
</feature>
<dbReference type="PROSITE" id="PS50089">
    <property type="entry name" value="ZF_RING_2"/>
    <property type="match status" value="1"/>
</dbReference>
<keyword evidence="5" id="KW-1133">Transmembrane helix</keyword>
<gene>
    <name evidence="7" type="ORF">FGO68_gene13879</name>
</gene>
<keyword evidence="3" id="KW-0862">Zinc</keyword>
<keyword evidence="1" id="KW-0479">Metal-binding</keyword>
<evidence type="ECO:0000256" key="3">
    <source>
        <dbReference type="ARBA" id="ARBA00022833"/>
    </source>
</evidence>
<dbReference type="CDD" id="cd16448">
    <property type="entry name" value="RING-H2"/>
    <property type="match status" value="1"/>
</dbReference>
<dbReference type="Proteomes" id="UP000785679">
    <property type="component" value="Unassembled WGS sequence"/>
</dbReference>
<keyword evidence="8" id="KW-1185">Reference proteome</keyword>
<dbReference type="InterPro" id="IPR001841">
    <property type="entry name" value="Znf_RING"/>
</dbReference>
<organism evidence="7 8">
    <name type="scientific">Halteria grandinella</name>
    <dbReference type="NCBI Taxonomy" id="5974"/>
    <lineage>
        <taxon>Eukaryota</taxon>
        <taxon>Sar</taxon>
        <taxon>Alveolata</taxon>
        <taxon>Ciliophora</taxon>
        <taxon>Intramacronucleata</taxon>
        <taxon>Spirotrichea</taxon>
        <taxon>Stichotrichia</taxon>
        <taxon>Sporadotrichida</taxon>
        <taxon>Halteriidae</taxon>
        <taxon>Halteria</taxon>
    </lineage>
</organism>